<dbReference type="PANTHER" id="PTHR43874">
    <property type="entry name" value="TWO-COMPONENT RESPONSE REGULATOR"/>
    <property type="match status" value="1"/>
</dbReference>
<evidence type="ECO:0000256" key="6">
    <source>
        <dbReference type="ARBA" id="ARBA00023159"/>
    </source>
</evidence>
<dbReference type="InterPro" id="IPR045279">
    <property type="entry name" value="ARR-like"/>
</dbReference>
<accession>A0AAX6H0H7</accession>
<dbReference type="Proteomes" id="UP001140949">
    <property type="component" value="Unassembled WGS sequence"/>
</dbReference>
<keyword evidence="2 9" id="KW-0597">Phosphoprotein</keyword>
<dbReference type="GO" id="GO:0003700">
    <property type="term" value="F:DNA-binding transcription factor activity"/>
    <property type="evidence" value="ECO:0007669"/>
    <property type="project" value="InterPro"/>
</dbReference>
<proteinExistence type="predicted"/>
<feature type="domain" description="HTH myb-type" evidence="11">
    <location>
        <begin position="209"/>
        <end position="266"/>
    </location>
</feature>
<evidence type="ECO:0000256" key="9">
    <source>
        <dbReference type="PROSITE-ProRule" id="PRU00169"/>
    </source>
</evidence>
<keyword evidence="3" id="KW-0902">Two-component regulatory system</keyword>
<evidence type="ECO:0000256" key="2">
    <source>
        <dbReference type="ARBA" id="ARBA00022553"/>
    </source>
</evidence>
<dbReference type="GO" id="GO:0000160">
    <property type="term" value="P:phosphorelay signal transduction system"/>
    <property type="evidence" value="ECO:0007669"/>
    <property type="project" value="UniProtKB-KW"/>
</dbReference>
<reference evidence="12" key="2">
    <citation type="submission" date="2023-04" db="EMBL/GenBank/DDBJ databases">
        <authorList>
            <person name="Bruccoleri R.E."/>
            <person name="Oakeley E.J."/>
            <person name="Faust A.-M."/>
            <person name="Dessus-Babus S."/>
            <person name="Altorfer M."/>
            <person name="Burckhardt D."/>
            <person name="Oertli M."/>
            <person name="Naumann U."/>
            <person name="Petersen F."/>
            <person name="Wong J."/>
        </authorList>
    </citation>
    <scope>NUCLEOTIDE SEQUENCE</scope>
    <source>
        <strain evidence="12">GSM-AAB239-AS_SAM_17_03QT</strain>
        <tissue evidence="12">Leaf</tissue>
    </source>
</reference>
<reference evidence="12" key="1">
    <citation type="journal article" date="2023" name="GigaByte">
        <title>Genome assembly of the bearded iris, Iris pallida Lam.</title>
        <authorList>
            <person name="Bruccoleri R.E."/>
            <person name="Oakeley E.J."/>
            <person name="Faust A.M.E."/>
            <person name="Altorfer M."/>
            <person name="Dessus-Babus S."/>
            <person name="Burckhardt D."/>
            <person name="Oertli M."/>
            <person name="Naumann U."/>
            <person name="Petersen F."/>
            <person name="Wong J."/>
        </authorList>
    </citation>
    <scope>NUCLEOTIDE SEQUENCE</scope>
    <source>
        <strain evidence="12">GSM-AAB239-AS_SAM_17_03QT</strain>
    </source>
</reference>
<dbReference type="PROSITE" id="PS50110">
    <property type="entry name" value="RESPONSE_REGULATORY"/>
    <property type="match status" value="1"/>
</dbReference>
<comment type="caution">
    <text evidence="12">The sequence shown here is derived from an EMBL/GenBank/DDBJ whole genome shotgun (WGS) entry which is preliminary data.</text>
</comment>
<organism evidence="12 13">
    <name type="scientific">Iris pallida</name>
    <name type="common">Sweet iris</name>
    <dbReference type="NCBI Taxonomy" id="29817"/>
    <lineage>
        <taxon>Eukaryota</taxon>
        <taxon>Viridiplantae</taxon>
        <taxon>Streptophyta</taxon>
        <taxon>Embryophyta</taxon>
        <taxon>Tracheophyta</taxon>
        <taxon>Spermatophyta</taxon>
        <taxon>Magnoliopsida</taxon>
        <taxon>Liliopsida</taxon>
        <taxon>Asparagales</taxon>
        <taxon>Iridaceae</taxon>
        <taxon>Iridoideae</taxon>
        <taxon>Irideae</taxon>
        <taxon>Iris</taxon>
    </lineage>
</organism>
<dbReference type="AlphaFoldDB" id="A0AAX6H0H7"/>
<dbReference type="InterPro" id="IPR017930">
    <property type="entry name" value="Myb_dom"/>
</dbReference>
<dbReference type="Gene3D" id="3.40.50.2300">
    <property type="match status" value="1"/>
</dbReference>
<dbReference type="FunFam" id="1.10.10.60:FF:000007">
    <property type="entry name" value="Two-component response regulator"/>
    <property type="match status" value="1"/>
</dbReference>
<evidence type="ECO:0000256" key="7">
    <source>
        <dbReference type="ARBA" id="ARBA00023163"/>
    </source>
</evidence>
<keyword evidence="5" id="KW-0238">DNA-binding</keyword>
<dbReference type="InterPro" id="IPR011006">
    <property type="entry name" value="CheY-like_superfamily"/>
</dbReference>
<dbReference type="InterPro" id="IPR001005">
    <property type="entry name" value="SANT/Myb"/>
</dbReference>
<evidence type="ECO:0000256" key="4">
    <source>
        <dbReference type="ARBA" id="ARBA00023015"/>
    </source>
</evidence>
<dbReference type="GO" id="GO:0005634">
    <property type="term" value="C:nucleus"/>
    <property type="evidence" value="ECO:0007669"/>
    <property type="project" value="UniProtKB-SubCell"/>
</dbReference>
<name>A0AAX6H0H7_IRIPA</name>
<dbReference type="PIRSF" id="PIRSF036392">
    <property type="entry name" value="RR_ARR_type-B"/>
    <property type="match status" value="1"/>
</dbReference>
<keyword evidence="6" id="KW-0010">Activator</keyword>
<dbReference type="Gene3D" id="1.10.10.60">
    <property type="entry name" value="Homeodomain-like"/>
    <property type="match status" value="1"/>
</dbReference>
<dbReference type="EMBL" id="JANAVB010014600">
    <property type="protein sequence ID" value="KAJ6834108.1"/>
    <property type="molecule type" value="Genomic_DNA"/>
</dbReference>
<keyword evidence="13" id="KW-1185">Reference proteome</keyword>
<comment type="subcellular location">
    <subcellularLocation>
        <location evidence="1">Nucleus</location>
    </subcellularLocation>
</comment>
<dbReference type="PROSITE" id="PS51294">
    <property type="entry name" value="HTH_MYB"/>
    <property type="match status" value="1"/>
</dbReference>
<keyword evidence="7" id="KW-0804">Transcription</keyword>
<dbReference type="CDD" id="cd17584">
    <property type="entry name" value="REC_typeB_ARR-like"/>
    <property type="match status" value="1"/>
</dbReference>
<evidence type="ECO:0000259" key="10">
    <source>
        <dbReference type="PROSITE" id="PS50110"/>
    </source>
</evidence>
<sequence length="717" mass="78536">MTVERREMSGGGGGRDRFPIGMRVLAVDDNPICLKLLETLLLRCQYHVTTTNQAIVALKMLRENKDQFDLVISDVHMPDMDGFKLLELVGLEMEIPVIMLSANGETQAVMKGISHGAVDYLLKPVRIEELKNIWQHVIRRKKVDTRDRNNADSGDDATTSSLQILKVGRVLFQVGFQIKSLVRRGKNRMRKVTTMKKMRLRMMTHPPRKKPRVVWSVDLHRKFVAAVNQLGIDKAVPKRILDLMNVERLTRENVASHLQKYRLYLKRLSAVANQQANMVAALRGRDPSSYLPMGSLDGYANFNSLVGNRSLPGRQPFQPNAALPRMNNLTGFGIHGFSPSGSGQLGRSLSTSNSISDLGKHQGISLPTLQGSQNGTLLQGMPMSLELDKLQQSKATPEASNRLLGGFSGGGVPICHASNSFASVTKSPLVLQANQHQTHTAGFSNHSSAGVSSISTDPFEIGVRDSSHFADLGRCNQTWQNATPSTKFPVSTMPLSVPFTQSNLSPSNIRANSIPPIVSQLGTSGRDITSSSVVMAPLIDPVLRDNALDVQNHHNSLLMTAGANGDDKLLNFGSLGNSKLKWQEAKQAHVQNPNFMYNSLPSTSLPSIGDNSRYLGNLALENGFSSKRMDMPMNRQPSFGVPYVSQDSNTVKTNVDGHFNHKGEPLSEDMRSHSGLGSNGCSLDDLVNSMIKPERDDFNFIDGDLGCNDIFSLGACM</sequence>
<evidence type="ECO:0000256" key="5">
    <source>
        <dbReference type="ARBA" id="ARBA00023125"/>
    </source>
</evidence>
<evidence type="ECO:0000313" key="13">
    <source>
        <dbReference type="Proteomes" id="UP001140949"/>
    </source>
</evidence>
<dbReference type="Pfam" id="PF00249">
    <property type="entry name" value="Myb_DNA-binding"/>
    <property type="match status" value="1"/>
</dbReference>
<dbReference type="InterPro" id="IPR017053">
    <property type="entry name" value="Response_reg_B-typ_pln"/>
</dbReference>
<dbReference type="PANTHER" id="PTHR43874:SF7">
    <property type="entry name" value="TWO-COMPONENT RESPONSE REGULATOR ARR10"/>
    <property type="match status" value="1"/>
</dbReference>
<keyword evidence="8" id="KW-0539">Nucleus</keyword>
<evidence type="ECO:0000313" key="12">
    <source>
        <dbReference type="EMBL" id="KAJ6834108.1"/>
    </source>
</evidence>
<dbReference type="InterPro" id="IPR001789">
    <property type="entry name" value="Sig_transdc_resp-reg_receiver"/>
</dbReference>
<dbReference type="SUPFAM" id="SSF46689">
    <property type="entry name" value="Homeodomain-like"/>
    <property type="match status" value="1"/>
</dbReference>
<dbReference type="SUPFAM" id="SSF52172">
    <property type="entry name" value="CheY-like"/>
    <property type="match status" value="1"/>
</dbReference>
<dbReference type="NCBIfam" id="TIGR01557">
    <property type="entry name" value="myb_SHAQKYF"/>
    <property type="match status" value="1"/>
</dbReference>
<evidence type="ECO:0000256" key="1">
    <source>
        <dbReference type="ARBA" id="ARBA00004123"/>
    </source>
</evidence>
<evidence type="ECO:0000256" key="3">
    <source>
        <dbReference type="ARBA" id="ARBA00023012"/>
    </source>
</evidence>
<evidence type="ECO:0000256" key="8">
    <source>
        <dbReference type="ARBA" id="ARBA00023242"/>
    </source>
</evidence>
<dbReference type="GO" id="GO:0003677">
    <property type="term" value="F:DNA binding"/>
    <property type="evidence" value="ECO:0007669"/>
    <property type="project" value="UniProtKB-KW"/>
</dbReference>
<dbReference type="InterPro" id="IPR009057">
    <property type="entry name" value="Homeodomain-like_sf"/>
</dbReference>
<feature type="domain" description="Response regulatory" evidence="10">
    <location>
        <begin position="23"/>
        <end position="138"/>
    </location>
</feature>
<dbReference type="SMART" id="SM00448">
    <property type="entry name" value="REC"/>
    <property type="match status" value="1"/>
</dbReference>
<dbReference type="GO" id="GO:0009736">
    <property type="term" value="P:cytokinin-activated signaling pathway"/>
    <property type="evidence" value="ECO:0007669"/>
    <property type="project" value="InterPro"/>
</dbReference>
<evidence type="ECO:0000259" key="11">
    <source>
        <dbReference type="PROSITE" id="PS51294"/>
    </source>
</evidence>
<keyword evidence="4" id="KW-0805">Transcription regulation</keyword>
<dbReference type="Pfam" id="PF00072">
    <property type="entry name" value="Response_reg"/>
    <property type="match status" value="1"/>
</dbReference>
<dbReference type="InterPro" id="IPR006447">
    <property type="entry name" value="Myb_dom_plants"/>
</dbReference>
<gene>
    <name evidence="12" type="ORF">M6B38_335695</name>
</gene>
<protein>
    <submittedName>
        <fullName evidence="12">Two-component response regulator ORR22-like</fullName>
    </submittedName>
</protein>
<feature type="modified residue" description="4-aspartylphosphate" evidence="9">
    <location>
        <position position="74"/>
    </location>
</feature>